<reference evidence="2" key="1">
    <citation type="journal article" date="2022" name="Mol. Ecol. Resour.">
        <title>The genomes of chicory, endive, great burdock and yacon provide insights into Asteraceae palaeo-polyploidization history and plant inulin production.</title>
        <authorList>
            <person name="Fan W."/>
            <person name="Wang S."/>
            <person name="Wang H."/>
            <person name="Wang A."/>
            <person name="Jiang F."/>
            <person name="Liu H."/>
            <person name="Zhao H."/>
            <person name="Xu D."/>
            <person name="Zhang Y."/>
        </authorList>
    </citation>
    <scope>NUCLEOTIDE SEQUENCE [LARGE SCALE GENOMIC DNA]</scope>
    <source>
        <strain evidence="2">cv. Yunnan</strain>
    </source>
</reference>
<dbReference type="EMBL" id="CM042022">
    <property type="protein sequence ID" value="KAI3816268.1"/>
    <property type="molecule type" value="Genomic_DNA"/>
</dbReference>
<organism evidence="1 2">
    <name type="scientific">Smallanthus sonchifolius</name>
    <dbReference type="NCBI Taxonomy" id="185202"/>
    <lineage>
        <taxon>Eukaryota</taxon>
        <taxon>Viridiplantae</taxon>
        <taxon>Streptophyta</taxon>
        <taxon>Embryophyta</taxon>
        <taxon>Tracheophyta</taxon>
        <taxon>Spermatophyta</taxon>
        <taxon>Magnoliopsida</taxon>
        <taxon>eudicotyledons</taxon>
        <taxon>Gunneridae</taxon>
        <taxon>Pentapetalae</taxon>
        <taxon>asterids</taxon>
        <taxon>campanulids</taxon>
        <taxon>Asterales</taxon>
        <taxon>Asteraceae</taxon>
        <taxon>Asteroideae</taxon>
        <taxon>Heliantheae alliance</taxon>
        <taxon>Millerieae</taxon>
        <taxon>Smallanthus</taxon>
    </lineage>
</organism>
<gene>
    <name evidence="1" type="ORF">L1987_15961</name>
</gene>
<keyword evidence="2" id="KW-1185">Reference proteome</keyword>
<comment type="caution">
    <text evidence="1">The sequence shown here is derived from an EMBL/GenBank/DDBJ whole genome shotgun (WGS) entry which is preliminary data.</text>
</comment>
<name>A0ACB9J8J8_9ASTR</name>
<protein>
    <submittedName>
        <fullName evidence="1">Uncharacterized protein</fullName>
    </submittedName>
</protein>
<reference evidence="1 2" key="2">
    <citation type="journal article" date="2022" name="Mol. Ecol. Resour.">
        <title>The genomes of chicory, endive, great burdock and yacon provide insights into Asteraceae paleo-polyploidization history and plant inulin production.</title>
        <authorList>
            <person name="Fan W."/>
            <person name="Wang S."/>
            <person name="Wang H."/>
            <person name="Wang A."/>
            <person name="Jiang F."/>
            <person name="Liu H."/>
            <person name="Zhao H."/>
            <person name="Xu D."/>
            <person name="Zhang Y."/>
        </authorList>
    </citation>
    <scope>NUCLEOTIDE SEQUENCE [LARGE SCALE GENOMIC DNA]</scope>
    <source>
        <strain evidence="2">cv. Yunnan</strain>
        <tissue evidence="1">Leaves</tissue>
    </source>
</reference>
<evidence type="ECO:0000313" key="1">
    <source>
        <dbReference type="EMBL" id="KAI3816268.1"/>
    </source>
</evidence>
<sequence length="287" mass="32059">MMMEKHATKVVEVGRHSGGVTTASRQVVPVPPSGQTMISLLKVFKFSELQRATKNFKQERNIGDGAFGKVYKGWLDTGDGLAVAIKKSHPDSDQGFNEWQKEVKFLGKFSHPNVIKLFGYCWEKKNFLLVYEYMQKGSLDMHLFGGCLYVKSDVYSFGVVMLELITGVKVLDAIRHSVSHNLVDCARLYLNNVKKLERIMDPRLEQDYPPKGASKAFDLMRHCLEQEPNNRPSMEEVALCLQGINAIKIKPSQSKANTKHSTGGSFKQQSSGPVCCCLGLVVLDQAL</sequence>
<evidence type="ECO:0000313" key="2">
    <source>
        <dbReference type="Proteomes" id="UP001056120"/>
    </source>
</evidence>
<accession>A0ACB9J8J8</accession>
<dbReference type="Proteomes" id="UP001056120">
    <property type="component" value="Linkage Group LG05"/>
</dbReference>
<proteinExistence type="predicted"/>